<evidence type="ECO:0000313" key="2">
    <source>
        <dbReference type="Proteomes" id="UP000092993"/>
    </source>
</evidence>
<proteinExistence type="predicted"/>
<dbReference type="OMA" id="HEHYENE"/>
<dbReference type="Proteomes" id="UP000092993">
    <property type="component" value="Unassembled WGS sequence"/>
</dbReference>
<comment type="caution">
    <text evidence="1">The sequence shown here is derived from an EMBL/GenBank/DDBJ whole genome shotgun (WGS) entry which is preliminary data.</text>
</comment>
<dbReference type="OrthoDB" id="3270380at2759"/>
<dbReference type="EMBL" id="LUGG01000025">
    <property type="protein sequence ID" value="OBZ66998.1"/>
    <property type="molecule type" value="Genomic_DNA"/>
</dbReference>
<gene>
    <name evidence="1" type="ORF">A0H81_12998</name>
</gene>
<keyword evidence="2" id="KW-1185">Reference proteome</keyword>
<evidence type="ECO:0000313" key="1">
    <source>
        <dbReference type="EMBL" id="OBZ66998.1"/>
    </source>
</evidence>
<protein>
    <submittedName>
        <fullName evidence="1">Uncharacterized protein</fullName>
    </submittedName>
</protein>
<organism evidence="1 2">
    <name type="scientific">Grifola frondosa</name>
    <name type="common">Maitake</name>
    <name type="synonym">Polyporus frondosus</name>
    <dbReference type="NCBI Taxonomy" id="5627"/>
    <lineage>
        <taxon>Eukaryota</taxon>
        <taxon>Fungi</taxon>
        <taxon>Dikarya</taxon>
        <taxon>Basidiomycota</taxon>
        <taxon>Agaricomycotina</taxon>
        <taxon>Agaricomycetes</taxon>
        <taxon>Polyporales</taxon>
        <taxon>Grifolaceae</taxon>
        <taxon>Grifola</taxon>
    </lineage>
</organism>
<reference evidence="1 2" key="1">
    <citation type="submission" date="2016-03" db="EMBL/GenBank/DDBJ databases">
        <title>Whole genome sequencing of Grifola frondosa 9006-11.</title>
        <authorList>
            <person name="Min B."/>
            <person name="Park H."/>
            <person name="Kim J.-G."/>
            <person name="Cho H."/>
            <person name="Oh Y.-L."/>
            <person name="Kong W.-S."/>
            <person name="Choi I.-G."/>
        </authorList>
    </citation>
    <scope>NUCLEOTIDE SEQUENCE [LARGE SCALE GENOMIC DNA]</scope>
    <source>
        <strain evidence="1 2">9006-11</strain>
    </source>
</reference>
<sequence length="311" mass="34885">MTCILSALNGHVFLEILKHMDLPTLLVLKRTSRTADDHISHYLASKLRVLLTRSFTHPDLFRSLLRDADSIISGSTALAFLLPEYLGWTPNDLDIYTPYGAFDVVIAHLVGIQSFQRVPIAEHEHYENEGIEEIARVKNGSIYVDIIRSKTDSPLHPLPFFWMTAAMNALSADGICAPYPRITGDLCALVNPLFVTAGGDPVPHLAPLIDKYQHRGFTIRTQQRAWCHEPDHPDGSPGKHTGCCACAVRVFGDEFCLRASFYQYTRPIEDVISRRNMSVLWRRGGHPCDNRCVGFSGLTLLEVEDISTSYY</sequence>
<name>A0A1C7LQW4_GRIFR</name>
<accession>A0A1C7LQW4</accession>
<dbReference type="AlphaFoldDB" id="A0A1C7LQW4"/>